<dbReference type="Proteomes" id="UP001363622">
    <property type="component" value="Unassembled WGS sequence"/>
</dbReference>
<reference evidence="2 3" key="1">
    <citation type="submission" date="2024-04" db="EMBL/GenBank/DDBJ databases">
        <title>Phyllosticta paracitricarpa is synonymous to the EU quarantine fungus P. citricarpa based on phylogenomic analyses.</title>
        <authorList>
            <consortium name="Lawrence Berkeley National Laboratory"/>
            <person name="Van Ingen-Buijs V.A."/>
            <person name="Van Westerhoven A.C."/>
            <person name="Haridas S."/>
            <person name="Skiadas P."/>
            <person name="Martin F."/>
            <person name="Groenewald J.Z."/>
            <person name="Crous P.W."/>
            <person name="Seidl M.F."/>
        </authorList>
    </citation>
    <scope>NUCLEOTIDE SEQUENCE [LARGE SCALE GENOMIC DNA]</scope>
    <source>
        <strain evidence="2 3">CBS 123371</strain>
    </source>
</reference>
<gene>
    <name evidence="2" type="ORF">IWZ03DRAFT_238667</name>
</gene>
<keyword evidence="3" id="KW-1185">Reference proteome</keyword>
<evidence type="ECO:0000313" key="3">
    <source>
        <dbReference type="Proteomes" id="UP001363622"/>
    </source>
</evidence>
<name>A0ABR1KF78_9PEZI</name>
<accession>A0ABR1KF78</accession>
<comment type="caution">
    <text evidence="2">The sequence shown here is derived from an EMBL/GenBank/DDBJ whole genome shotgun (WGS) entry which is preliminary data.</text>
</comment>
<evidence type="ECO:0000256" key="1">
    <source>
        <dbReference type="SAM" id="MobiDB-lite"/>
    </source>
</evidence>
<feature type="compositionally biased region" description="Basic and acidic residues" evidence="1">
    <location>
        <begin position="137"/>
        <end position="149"/>
    </location>
</feature>
<feature type="region of interest" description="Disordered" evidence="1">
    <location>
        <begin position="128"/>
        <end position="153"/>
    </location>
</feature>
<organism evidence="2 3">
    <name type="scientific">Phyllosticta citriasiana</name>
    <dbReference type="NCBI Taxonomy" id="595635"/>
    <lineage>
        <taxon>Eukaryota</taxon>
        <taxon>Fungi</taxon>
        <taxon>Dikarya</taxon>
        <taxon>Ascomycota</taxon>
        <taxon>Pezizomycotina</taxon>
        <taxon>Dothideomycetes</taxon>
        <taxon>Dothideomycetes incertae sedis</taxon>
        <taxon>Botryosphaeriales</taxon>
        <taxon>Phyllostictaceae</taxon>
        <taxon>Phyllosticta</taxon>
    </lineage>
</organism>
<dbReference type="EMBL" id="JBBPHU010000009">
    <property type="protein sequence ID" value="KAK7513698.1"/>
    <property type="molecule type" value="Genomic_DNA"/>
</dbReference>
<sequence>MTSHADAGSRGRTCLSTIIWAARFRALLRRVGGPVVRCRQWMLLRRFVPSSHLQRVTQWLRIPFPSHERIHSLSFASYFMSTEKTSYFAYFGPCCLDGCRAESKSHLARPKHVPCRVKKKERSPLEGLKPLLRTSHHRGEAGHLPDRRARVPGPTRRFVSSHLRLFDLAANTRISPSFNRDWRVCVRFQPPWRAPGTIAQAEACG</sequence>
<proteinExistence type="predicted"/>
<evidence type="ECO:0000313" key="2">
    <source>
        <dbReference type="EMBL" id="KAK7513698.1"/>
    </source>
</evidence>
<protein>
    <submittedName>
        <fullName evidence="2">Uncharacterized protein</fullName>
    </submittedName>
</protein>